<feature type="compositionally biased region" description="Low complexity" evidence="1">
    <location>
        <begin position="160"/>
        <end position="176"/>
    </location>
</feature>
<accession>A0A2L2TC65</accession>
<organism evidence="3 4">
    <name type="scientific">Fusarium venenatum</name>
    <dbReference type="NCBI Taxonomy" id="56646"/>
    <lineage>
        <taxon>Eukaryota</taxon>
        <taxon>Fungi</taxon>
        <taxon>Dikarya</taxon>
        <taxon>Ascomycota</taxon>
        <taxon>Pezizomycotina</taxon>
        <taxon>Sordariomycetes</taxon>
        <taxon>Hypocreomycetidae</taxon>
        <taxon>Hypocreales</taxon>
        <taxon>Nectriaceae</taxon>
        <taxon>Fusarium</taxon>
    </lineage>
</organism>
<dbReference type="STRING" id="56646.A0A2L2TC65"/>
<feature type="region of interest" description="Disordered" evidence="1">
    <location>
        <begin position="97"/>
        <end position="136"/>
    </location>
</feature>
<sequence length="208" mass="22001">MRSLFAYTLLASATLSVAVDPRFEYPDTVPLVKRQQPGTPQYACHEDCGLLITLAREDKDFCDSQEWNEHYDKCMECAETYGIWKYYGSGVSKVAEQCDLSPSPSPSGAAAEKPTSSGTNGSGTTVPVETTTEAPAEATSTIIAIESTIVSTHPAMTTPDASSGADSTSVDTATSTPEPSSVAVNGAAKHFEFTAVIAFVAFTICSLY</sequence>
<keyword evidence="4" id="KW-1185">Reference proteome</keyword>
<evidence type="ECO:0000256" key="1">
    <source>
        <dbReference type="SAM" id="MobiDB-lite"/>
    </source>
</evidence>
<proteinExistence type="predicted"/>
<evidence type="ECO:0000256" key="2">
    <source>
        <dbReference type="SAM" id="SignalP"/>
    </source>
</evidence>
<dbReference type="OrthoDB" id="4160690at2759"/>
<protein>
    <submittedName>
        <fullName evidence="3">Uncharacterized protein</fullName>
    </submittedName>
</protein>
<feature type="chain" id="PRO_5014669426" evidence="2">
    <location>
        <begin position="19"/>
        <end position="208"/>
    </location>
</feature>
<keyword evidence="2" id="KW-0732">Signal</keyword>
<reference evidence="4" key="1">
    <citation type="submission" date="2014-10" db="EMBL/GenBank/DDBJ databases">
        <authorList>
            <person name="King R."/>
        </authorList>
    </citation>
    <scope>NUCLEOTIDE SEQUENCE [LARGE SCALE GENOMIC DNA]</scope>
    <source>
        <strain evidence="4">A3/5</strain>
    </source>
</reference>
<dbReference type="Proteomes" id="UP000245910">
    <property type="component" value="Chromosome I"/>
</dbReference>
<dbReference type="EMBL" id="LN649229">
    <property type="protein sequence ID" value="CEI65603.1"/>
    <property type="molecule type" value="Genomic_DNA"/>
</dbReference>
<name>A0A2L2TC65_9HYPO</name>
<evidence type="ECO:0000313" key="4">
    <source>
        <dbReference type="Proteomes" id="UP000245910"/>
    </source>
</evidence>
<feature type="compositionally biased region" description="Low complexity" evidence="1">
    <location>
        <begin position="115"/>
        <end position="136"/>
    </location>
</feature>
<evidence type="ECO:0000313" key="3">
    <source>
        <dbReference type="EMBL" id="CEI65603.1"/>
    </source>
</evidence>
<feature type="signal peptide" evidence="2">
    <location>
        <begin position="1"/>
        <end position="18"/>
    </location>
</feature>
<feature type="region of interest" description="Disordered" evidence="1">
    <location>
        <begin position="154"/>
        <end position="181"/>
    </location>
</feature>
<dbReference type="AlphaFoldDB" id="A0A2L2TC65"/>